<dbReference type="OrthoDB" id="9156864at2"/>
<proteinExistence type="predicted"/>
<dbReference type="EMBL" id="SLXD01000019">
    <property type="protein sequence ID" value="TCO97986.1"/>
    <property type="molecule type" value="Genomic_DNA"/>
</dbReference>
<name>A0A4R2M1L8_RUBGE</name>
<dbReference type="NCBIfam" id="TIGR02595">
    <property type="entry name" value="PEP_CTERM"/>
    <property type="match status" value="1"/>
</dbReference>
<dbReference type="GeneID" id="99686452"/>
<keyword evidence="2" id="KW-0732">Signal</keyword>
<protein>
    <submittedName>
        <fullName evidence="4">Putative secreted protein with PEP-CTERM sorting signal</fullName>
    </submittedName>
</protein>
<dbReference type="InterPro" id="IPR054644">
    <property type="entry name" value="Xrt_dep_XDD4"/>
</dbReference>
<dbReference type="Pfam" id="PF07589">
    <property type="entry name" value="PEP-CTERM"/>
    <property type="match status" value="1"/>
</dbReference>
<evidence type="ECO:0000259" key="3">
    <source>
        <dbReference type="Pfam" id="PF07589"/>
    </source>
</evidence>
<evidence type="ECO:0000256" key="1">
    <source>
        <dbReference type="SAM" id="MobiDB-lite"/>
    </source>
</evidence>
<dbReference type="RefSeq" id="WP_132649534.1">
    <property type="nucleotide sequence ID" value="NZ_CP181386.1"/>
</dbReference>
<feature type="region of interest" description="Disordered" evidence="1">
    <location>
        <begin position="148"/>
        <end position="177"/>
    </location>
</feature>
<dbReference type="AlphaFoldDB" id="A0A4R2M1L8"/>
<evidence type="ECO:0000313" key="5">
    <source>
        <dbReference type="Proteomes" id="UP000295106"/>
    </source>
</evidence>
<accession>A0A4R2M1L8</accession>
<dbReference type="Proteomes" id="UP000295106">
    <property type="component" value="Unassembled WGS sequence"/>
</dbReference>
<gene>
    <name evidence="4" type="ORF">EV684_11915</name>
</gene>
<evidence type="ECO:0000313" key="4">
    <source>
        <dbReference type="EMBL" id="TCO97986.1"/>
    </source>
</evidence>
<sequence>MPVKKKLISLALAACACTGAWAAPVSFSGSQNNLSASVSFDLVGSQLKVVLANTGTSDVRVADQVLTAVFFDLGGGVTLSPVSAISGGTTYKGTQWVSDAGTNVGGEWAFDDAISAYGAHMGISSSGLGNIFGPKDRFDVDSNLYGPESPDGLQYGITSPGDDRSTGTGQNNNGGGVFNSPLTTGSVIFLFDVAGPLDLDAISKVTFQYGTALDEPNFAGTLDDNGGGGTDVPEPATLALAGSALLGLAAARRRRRG</sequence>
<feature type="chain" id="PRO_5020679669" evidence="2">
    <location>
        <begin position="23"/>
        <end position="257"/>
    </location>
</feature>
<reference evidence="4 5" key="1">
    <citation type="submission" date="2019-03" db="EMBL/GenBank/DDBJ databases">
        <title>Genomic Encyclopedia of Type Strains, Phase IV (KMG-IV): sequencing the most valuable type-strain genomes for metagenomic binning, comparative biology and taxonomic classification.</title>
        <authorList>
            <person name="Goeker M."/>
        </authorList>
    </citation>
    <scope>NUCLEOTIDE SEQUENCE [LARGE SCALE GENOMIC DNA]</scope>
    <source>
        <strain evidence="4 5">DSM 1709</strain>
    </source>
</reference>
<organism evidence="4 5">
    <name type="scientific">Rubrivivax gelatinosus</name>
    <name type="common">Rhodocyclus gelatinosus</name>
    <name type="synonym">Rhodopseudomonas gelatinosa</name>
    <dbReference type="NCBI Taxonomy" id="28068"/>
    <lineage>
        <taxon>Bacteria</taxon>
        <taxon>Pseudomonadati</taxon>
        <taxon>Pseudomonadota</taxon>
        <taxon>Betaproteobacteria</taxon>
        <taxon>Burkholderiales</taxon>
        <taxon>Sphaerotilaceae</taxon>
        <taxon>Rubrivivax</taxon>
    </lineage>
</organism>
<feature type="domain" description="Ice-binding protein C-terminal" evidence="3">
    <location>
        <begin position="231"/>
        <end position="254"/>
    </location>
</feature>
<dbReference type="NCBIfam" id="NF045504">
    <property type="entry name" value="Xrt_dep_XDD4"/>
    <property type="match status" value="1"/>
</dbReference>
<dbReference type="PROSITE" id="PS51257">
    <property type="entry name" value="PROKAR_LIPOPROTEIN"/>
    <property type="match status" value="1"/>
</dbReference>
<dbReference type="InterPro" id="IPR013424">
    <property type="entry name" value="Ice-binding_C"/>
</dbReference>
<feature type="signal peptide" evidence="2">
    <location>
        <begin position="1"/>
        <end position="22"/>
    </location>
</feature>
<evidence type="ECO:0000256" key="2">
    <source>
        <dbReference type="SAM" id="SignalP"/>
    </source>
</evidence>
<comment type="caution">
    <text evidence="4">The sequence shown here is derived from an EMBL/GenBank/DDBJ whole genome shotgun (WGS) entry which is preliminary data.</text>
</comment>